<protein>
    <submittedName>
        <fullName evidence="2">Uncharacterized protein</fullName>
    </submittedName>
</protein>
<evidence type="ECO:0000313" key="3">
    <source>
        <dbReference type="Proteomes" id="UP000049077"/>
    </source>
</evidence>
<feature type="region of interest" description="Disordered" evidence="1">
    <location>
        <begin position="156"/>
        <end position="183"/>
    </location>
</feature>
<comment type="caution">
    <text evidence="2">The sequence shown here is derived from an EMBL/GenBank/DDBJ whole genome shotgun (WGS) entry which is preliminary data.</text>
</comment>
<accession>A0ABP1WP71</accession>
<gene>
    <name evidence="2" type="ORF">VCR4J5_1480010</name>
</gene>
<sequence length="539" mass="62627">MAINMATDRLDYLIKKCKLQLDKKRKSEARAWLEIALDEFPSNRELQRFAGRTYLQLGLTQKAIHFLEFKHTDNIVYDSAEGYKHDRVTQDDLAIIQQQLDSTTNVPSFVSPILDVERATPTRKTLALNNNVVPSRARNIEESSVYSSHSGQSSVLVKHLKTKKTPSASRTSVTNKSSSDTKASLNEIETRDKETIHTHVACTPSESSVSKAESVNSLSEHMEDCEFHTESEHDAFHEHSNIHKDNTQYETAQIYTSEQTLSSQDIFQPSNCELEWTQDPLDLQLFQDDEFLLDFDEEGFDLFDASDDAFVSAFREFNFEEECEEEQQPFAEEDDGNSSKLTRWERAQQIAVEVIYSTNWSGKNLAFLTDVFYENGWGATRVTMEKEILSGTTIDELMLARDFKDIWKNCDRYWITLSKLGPTAHVTEATHRQMSWAQTMKIIRCFNWLPSIEELEVFLEDEFEYWYQHTLMRRVFPVFMKYLCYYRAKSTPYMDFESRPYQPDLTDDPMDKGDFINCNSENRQRLHEIGLDAIKVNIH</sequence>
<reference evidence="2 3" key="1">
    <citation type="submission" date="2014-06" db="EMBL/GenBank/DDBJ databases">
        <authorList>
            <person name="Le Roux F."/>
        </authorList>
    </citation>
    <scope>NUCLEOTIDE SEQUENCE [LARGE SCALE GENOMIC DNA]</scope>
    <source>
        <strain evidence="2 3">J5-4</strain>
    </source>
</reference>
<feature type="compositionally biased region" description="Polar residues" evidence="1">
    <location>
        <begin position="165"/>
        <end position="183"/>
    </location>
</feature>
<keyword evidence="3" id="KW-1185">Reference proteome</keyword>
<dbReference type="Proteomes" id="UP000049077">
    <property type="component" value="Unassembled WGS sequence"/>
</dbReference>
<name>A0ABP1WP71_9VIBR</name>
<proteinExistence type="predicted"/>
<evidence type="ECO:0000313" key="2">
    <source>
        <dbReference type="EMBL" id="CDT07869.1"/>
    </source>
</evidence>
<dbReference type="EMBL" id="CCJX01000055">
    <property type="protein sequence ID" value="CDT07869.1"/>
    <property type="molecule type" value="Genomic_DNA"/>
</dbReference>
<organism evidence="2 3">
    <name type="scientific">Vibrio crassostreae</name>
    <dbReference type="NCBI Taxonomy" id="246167"/>
    <lineage>
        <taxon>Bacteria</taxon>
        <taxon>Pseudomonadati</taxon>
        <taxon>Pseudomonadota</taxon>
        <taxon>Gammaproteobacteria</taxon>
        <taxon>Vibrionales</taxon>
        <taxon>Vibrionaceae</taxon>
        <taxon>Vibrio</taxon>
    </lineage>
</organism>
<evidence type="ECO:0000256" key="1">
    <source>
        <dbReference type="SAM" id="MobiDB-lite"/>
    </source>
</evidence>